<evidence type="ECO:0000313" key="3">
    <source>
        <dbReference type="Proteomes" id="UP000267029"/>
    </source>
</evidence>
<feature type="region of interest" description="Disordered" evidence="1">
    <location>
        <begin position="66"/>
        <end position="95"/>
    </location>
</feature>
<proteinExistence type="predicted"/>
<dbReference type="EMBL" id="UXSR01001328">
    <property type="protein sequence ID" value="VDD78151.1"/>
    <property type="molecule type" value="Genomic_DNA"/>
</dbReference>
<name>A0A0R3UB55_MESCO</name>
<dbReference type="AlphaFoldDB" id="A0A0R3UB55"/>
<reference evidence="4" key="2">
    <citation type="submission" date="2019-11" db="UniProtKB">
        <authorList>
            <consortium name="WormBaseParasite"/>
        </authorList>
    </citation>
    <scope>IDENTIFICATION</scope>
</reference>
<gene>
    <name evidence="2" type="ORF">MCOS_LOCUS4154</name>
</gene>
<evidence type="ECO:0000313" key="4">
    <source>
        <dbReference type="WBParaSite" id="MCU_012472-RA"/>
    </source>
</evidence>
<reference evidence="2 3" key="1">
    <citation type="submission" date="2018-10" db="EMBL/GenBank/DDBJ databases">
        <authorList>
            <consortium name="Pathogen Informatics"/>
        </authorList>
    </citation>
    <scope>NUCLEOTIDE SEQUENCE [LARGE SCALE GENOMIC DNA]</scope>
</reference>
<protein>
    <submittedName>
        <fullName evidence="4">NUMB domain-containing protein</fullName>
    </submittedName>
</protein>
<feature type="region of interest" description="Disordered" evidence="1">
    <location>
        <begin position="269"/>
        <end position="292"/>
    </location>
</feature>
<keyword evidence="3" id="KW-1185">Reference proteome</keyword>
<dbReference type="OrthoDB" id="6255582at2759"/>
<evidence type="ECO:0000256" key="1">
    <source>
        <dbReference type="SAM" id="MobiDB-lite"/>
    </source>
</evidence>
<evidence type="ECO:0000313" key="2">
    <source>
        <dbReference type="EMBL" id="VDD78151.1"/>
    </source>
</evidence>
<dbReference type="WBParaSite" id="MCU_012472-RA">
    <property type="protein sequence ID" value="MCU_012472-RA"/>
    <property type="gene ID" value="MCU_012472"/>
</dbReference>
<feature type="compositionally biased region" description="Polar residues" evidence="1">
    <location>
        <begin position="66"/>
        <end position="82"/>
    </location>
</feature>
<accession>A0A0R3UB55</accession>
<dbReference type="Proteomes" id="UP000267029">
    <property type="component" value="Unassembled WGS sequence"/>
</dbReference>
<organism evidence="2 3">
    <name type="scientific">Mesocestoides corti</name>
    <name type="common">Flatworm</name>
    <dbReference type="NCBI Taxonomy" id="53468"/>
    <lineage>
        <taxon>Eukaryota</taxon>
        <taxon>Metazoa</taxon>
        <taxon>Spiralia</taxon>
        <taxon>Lophotrochozoa</taxon>
        <taxon>Platyhelminthes</taxon>
        <taxon>Cestoda</taxon>
        <taxon>Eucestoda</taxon>
        <taxon>Cyclophyllidea</taxon>
        <taxon>Mesocestoididae</taxon>
        <taxon>Mesocestoides</taxon>
    </lineage>
</organism>
<sequence>MSRTLDSVLFSSPNTSVAETLMVKGTTAPAFPVSFEEVNSSGPLDNVPLSSVDPFSAAPFNPATIQQHHAAQRQLQSQSMETSPIPPPRVSPATVASSTSAVPNISPSSISDWPALVGGGSSGAVSTPFAPHETEAFTTNSLFTQTSLVPSICTRSPPIASISPSQFSSANTQSLVPHSHSMTLFGADSKSSPPATTVPSELTLVRNPQLKDPSSVPAPWIPGQLPPEPTSFSDDPFDLGWAERATAMAKGQLATCTVSSILPPPAQTPFGASPAVPGVSTNPFLNPFPDRQ</sequence>